<keyword evidence="2" id="KW-1185">Reference proteome</keyword>
<dbReference type="Gene3D" id="3.80.10.10">
    <property type="entry name" value="Ribonuclease Inhibitor"/>
    <property type="match status" value="1"/>
</dbReference>
<dbReference type="InterPro" id="IPR032675">
    <property type="entry name" value="LRR_dom_sf"/>
</dbReference>
<evidence type="ECO:0000313" key="2">
    <source>
        <dbReference type="Proteomes" id="UP000076722"/>
    </source>
</evidence>
<organism evidence="1 2">
    <name type="scientific">Sistotremastrum niveocremeum HHB9708</name>
    <dbReference type="NCBI Taxonomy" id="1314777"/>
    <lineage>
        <taxon>Eukaryota</taxon>
        <taxon>Fungi</taxon>
        <taxon>Dikarya</taxon>
        <taxon>Basidiomycota</taxon>
        <taxon>Agaricomycotina</taxon>
        <taxon>Agaricomycetes</taxon>
        <taxon>Sistotremastrales</taxon>
        <taxon>Sistotremastraceae</taxon>
        <taxon>Sertulicium</taxon>
        <taxon>Sertulicium niveocremeum</taxon>
    </lineage>
</organism>
<evidence type="ECO:0000313" key="1">
    <source>
        <dbReference type="EMBL" id="KZS91385.1"/>
    </source>
</evidence>
<dbReference type="SUPFAM" id="SSF52047">
    <property type="entry name" value="RNI-like"/>
    <property type="match status" value="1"/>
</dbReference>
<accession>A0A164SDW8</accession>
<dbReference type="AlphaFoldDB" id="A0A164SDW8"/>
<gene>
    <name evidence="1" type="ORF">SISNIDRAFT_487370</name>
</gene>
<proteinExistence type="predicted"/>
<dbReference type="Proteomes" id="UP000076722">
    <property type="component" value="Unassembled WGS sequence"/>
</dbReference>
<dbReference type="EMBL" id="KV419415">
    <property type="protein sequence ID" value="KZS91385.1"/>
    <property type="molecule type" value="Genomic_DNA"/>
</dbReference>
<name>A0A164SDW8_9AGAM</name>
<reference evidence="1 2" key="1">
    <citation type="journal article" date="2016" name="Mol. Biol. Evol.">
        <title>Comparative Genomics of Early-Diverging Mushroom-Forming Fungi Provides Insights into the Origins of Lignocellulose Decay Capabilities.</title>
        <authorList>
            <person name="Nagy L.G."/>
            <person name="Riley R."/>
            <person name="Tritt A."/>
            <person name="Adam C."/>
            <person name="Daum C."/>
            <person name="Floudas D."/>
            <person name="Sun H."/>
            <person name="Yadav J.S."/>
            <person name="Pangilinan J."/>
            <person name="Larsson K.H."/>
            <person name="Matsuura K."/>
            <person name="Barry K."/>
            <person name="Labutti K."/>
            <person name="Kuo R."/>
            <person name="Ohm R.A."/>
            <person name="Bhattacharya S.S."/>
            <person name="Shirouzu T."/>
            <person name="Yoshinaga Y."/>
            <person name="Martin F.M."/>
            <person name="Grigoriev I.V."/>
            <person name="Hibbett D.S."/>
        </authorList>
    </citation>
    <scope>NUCLEOTIDE SEQUENCE [LARGE SCALE GENOMIC DNA]</scope>
    <source>
        <strain evidence="1 2">HHB9708</strain>
    </source>
</reference>
<protein>
    <recommendedName>
        <fullName evidence="3">F-box domain-containing protein</fullName>
    </recommendedName>
</protein>
<evidence type="ECO:0008006" key="3">
    <source>
        <dbReference type="Google" id="ProtNLM"/>
    </source>
</evidence>
<sequence>MTINAPQLENLHLEAICLNPSSVFPFPRLRNLQLQEVKTNVHIIWPVLAACPLLESCFIDCTAPFNRSQSGNAADLPKISHLSLPALQTLTINGFEWVDIIPFSNFLQLPSDSSAKISFEMIPSMDDEQEDDLALVFSRLLQPLILHYTELVLVHAWNTSKVKLCSAKGYSLELGFEDILYDSTFFDLPDPLEPSFSFLSEGIAKNLMILDLINTTSEIPGDTGRPIGTLPSHEMMTSALKGLPNLVTLRATRWANTDSIFLAFKLASETDAYQILCPSLRELSLRNSYFIPQMLLEFVQMRKRRGVELEVLTVVGEFLADFDPSLLEDQVTWLIEESFDTDFFDYGDGAL</sequence>